<keyword evidence="3" id="KW-0949">S-adenosyl-L-methionine</keyword>
<accession>A0A4P7QFU2</accession>
<dbReference type="GO" id="GO:0102130">
    <property type="term" value="F:malonyl-CoA methyltransferase activity"/>
    <property type="evidence" value="ECO:0007669"/>
    <property type="project" value="UniProtKB-EC"/>
</dbReference>
<keyword evidence="6" id="KW-1185">Reference proteome</keyword>
<keyword evidence="2 5" id="KW-0808">Transferase</keyword>
<dbReference type="InterPro" id="IPR041698">
    <property type="entry name" value="Methyltransf_25"/>
</dbReference>
<dbReference type="InterPro" id="IPR029063">
    <property type="entry name" value="SAM-dependent_MTases_sf"/>
</dbReference>
<dbReference type="Pfam" id="PF13649">
    <property type="entry name" value="Methyltransf_25"/>
    <property type="match status" value="1"/>
</dbReference>
<dbReference type="Gene3D" id="3.40.50.150">
    <property type="entry name" value="Vaccinia Virus protein VP39"/>
    <property type="match status" value="1"/>
</dbReference>
<feature type="domain" description="Methyltransferase" evidence="4">
    <location>
        <begin position="49"/>
        <end position="140"/>
    </location>
</feature>
<evidence type="ECO:0000313" key="5">
    <source>
        <dbReference type="EMBL" id="QCB28413.1"/>
    </source>
</evidence>
<dbReference type="Proteomes" id="UP000296352">
    <property type="component" value="Chromosome"/>
</dbReference>
<dbReference type="CDD" id="cd02440">
    <property type="entry name" value="AdoMet_MTases"/>
    <property type="match status" value="1"/>
</dbReference>
<dbReference type="OrthoDB" id="7062303at2"/>
<dbReference type="PANTHER" id="PTHR43464:SF19">
    <property type="entry name" value="UBIQUINONE BIOSYNTHESIS O-METHYLTRANSFERASE, MITOCHONDRIAL"/>
    <property type="match status" value="1"/>
</dbReference>
<dbReference type="EMBL" id="CP039247">
    <property type="protein sequence ID" value="QCB28413.1"/>
    <property type="molecule type" value="Genomic_DNA"/>
</dbReference>
<dbReference type="KEGG" id="cee:CENDO_05665"/>
<dbReference type="SUPFAM" id="SSF53335">
    <property type="entry name" value="S-adenosyl-L-methionine-dependent methyltransferases"/>
    <property type="match status" value="1"/>
</dbReference>
<dbReference type="PANTHER" id="PTHR43464">
    <property type="entry name" value="METHYLTRANSFERASE"/>
    <property type="match status" value="1"/>
</dbReference>
<dbReference type="AlphaFoldDB" id="A0A4P7QFU2"/>
<evidence type="ECO:0000259" key="4">
    <source>
        <dbReference type="Pfam" id="PF13649"/>
    </source>
</evidence>
<reference evidence="5 6" key="1">
    <citation type="submission" date="2019-04" db="EMBL/GenBank/DDBJ databases">
        <title>Corynebacterium endometrii sp. nov., isolated from the uterus of a cow with endometritis.</title>
        <authorList>
            <person name="Ballas P."/>
            <person name="Ruckert C."/>
            <person name="Wagener K."/>
            <person name="Drillich M."/>
            <person name="Kaempfer P."/>
            <person name="Busse H.-J."/>
            <person name="Ehling-Schulz M."/>
        </authorList>
    </citation>
    <scope>NUCLEOTIDE SEQUENCE [LARGE SCALE GENOMIC DNA]</scope>
    <source>
        <strain evidence="5 6">LMM-1653</strain>
    </source>
</reference>
<dbReference type="GO" id="GO:0032259">
    <property type="term" value="P:methylation"/>
    <property type="evidence" value="ECO:0007669"/>
    <property type="project" value="UniProtKB-KW"/>
</dbReference>
<evidence type="ECO:0000256" key="2">
    <source>
        <dbReference type="ARBA" id="ARBA00022679"/>
    </source>
</evidence>
<proteinExistence type="predicted"/>
<evidence type="ECO:0000256" key="3">
    <source>
        <dbReference type="ARBA" id="ARBA00022691"/>
    </source>
</evidence>
<organism evidence="5 6">
    <name type="scientific">Corynebacterium endometrii</name>
    <dbReference type="NCBI Taxonomy" id="2488819"/>
    <lineage>
        <taxon>Bacteria</taxon>
        <taxon>Bacillati</taxon>
        <taxon>Actinomycetota</taxon>
        <taxon>Actinomycetes</taxon>
        <taxon>Mycobacteriales</taxon>
        <taxon>Corynebacteriaceae</taxon>
        <taxon>Corynebacterium</taxon>
    </lineage>
</organism>
<name>A0A4P7QFU2_9CORY</name>
<dbReference type="RefSeq" id="WP_136141154.1">
    <property type="nucleotide sequence ID" value="NZ_CP039247.1"/>
</dbReference>
<protein>
    <submittedName>
        <fullName evidence="5">Malonyl-[acyl-carrier protein] O-methyltransferase</fullName>
        <ecNumber evidence="5">2.1.1.197</ecNumber>
    </submittedName>
</protein>
<keyword evidence="1 5" id="KW-0489">Methyltransferase</keyword>
<dbReference type="EC" id="2.1.1.197" evidence="5"/>
<evidence type="ECO:0000256" key="1">
    <source>
        <dbReference type="ARBA" id="ARBA00022603"/>
    </source>
</evidence>
<sequence>MPTWKEVTSANPAHSHNFARRWKTLEAEGTDIHGEARLADAMSERGSRILDAGCGTGRVGGELIRRGHDVTGIDVDPILIDYATKDHPDGKWIVGDLSSDPLPESAFDLAVCAGNVMGFVAIEGRKPALENLFTSLKPGGRLVVGFGSGRGWDFTDFLAMAEECGFRVDSTFSSWDLKRFTDNSTFLVAILSHPGAGLIS</sequence>
<evidence type="ECO:0000313" key="6">
    <source>
        <dbReference type="Proteomes" id="UP000296352"/>
    </source>
</evidence>
<gene>
    <name evidence="5" type="primary">bioC</name>
    <name evidence="5" type="ORF">CENDO_05665</name>
</gene>